<feature type="domain" description="RNase H type-1" evidence="1">
    <location>
        <begin position="69"/>
        <end position="176"/>
    </location>
</feature>
<accession>A0A835HT62</accession>
<dbReference type="Pfam" id="PF13456">
    <property type="entry name" value="RVT_3"/>
    <property type="match status" value="1"/>
</dbReference>
<dbReference type="InterPro" id="IPR002156">
    <property type="entry name" value="RNaseH_domain"/>
</dbReference>
<name>A0A835HT62_9MAGN</name>
<dbReference type="GO" id="GO:0003676">
    <property type="term" value="F:nucleic acid binding"/>
    <property type="evidence" value="ECO:0007669"/>
    <property type="project" value="InterPro"/>
</dbReference>
<dbReference type="PANTHER" id="PTHR47723:SF19">
    <property type="entry name" value="POLYNUCLEOTIDYL TRANSFERASE, RIBONUCLEASE H-LIKE SUPERFAMILY PROTEIN"/>
    <property type="match status" value="1"/>
</dbReference>
<dbReference type="PANTHER" id="PTHR47723">
    <property type="entry name" value="OS05G0353850 PROTEIN"/>
    <property type="match status" value="1"/>
</dbReference>
<reference evidence="2 3" key="1">
    <citation type="submission" date="2020-10" db="EMBL/GenBank/DDBJ databases">
        <title>The Coptis chinensis genome and diversification of protoberbering-type alkaloids.</title>
        <authorList>
            <person name="Wang B."/>
            <person name="Shu S."/>
            <person name="Song C."/>
            <person name="Liu Y."/>
        </authorList>
    </citation>
    <scope>NUCLEOTIDE SEQUENCE [LARGE SCALE GENOMIC DNA]</scope>
    <source>
        <strain evidence="2">HL-2020</strain>
        <tissue evidence="2">Leaf</tissue>
    </source>
</reference>
<dbReference type="InterPro" id="IPR036397">
    <property type="entry name" value="RNaseH_sf"/>
</dbReference>
<gene>
    <name evidence="2" type="ORF">IFM89_025760</name>
</gene>
<dbReference type="EMBL" id="JADFTS010000005">
    <property type="protein sequence ID" value="KAF9606485.1"/>
    <property type="molecule type" value="Genomic_DNA"/>
</dbReference>
<evidence type="ECO:0000313" key="2">
    <source>
        <dbReference type="EMBL" id="KAF9606485.1"/>
    </source>
</evidence>
<dbReference type="CDD" id="cd06222">
    <property type="entry name" value="RNase_H_like"/>
    <property type="match status" value="1"/>
</dbReference>
<keyword evidence="3" id="KW-1185">Reference proteome</keyword>
<feature type="non-terminal residue" evidence="2">
    <location>
        <position position="1"/>
    </location>
</feature>
<dbReference type="InterPro" id="IPR053151">
    <property type="entry name" value="RNase_H-like"/>
</dbReference>
<sequence>MTFNSFNQAIQIAKWWCPRVKNLLAATVASTMVSLWRLRNNILFDNKQLDINKCSSKRNPPGPQVIKLNTDVAARGNPGPAGIRVCFRDHFGTFKFSLWRSIGINTNNIIECLTILEGTELAIANNWLRIWIESDFMAAVIAFESHQLPWDIAPRWTICHKKLLLIKITHIWREGNILVYGK</sequence>
<dbReference type="OrthoDB" id="1304701at2759"/>
<proteinExistence type="predicted"/>
<evidence type="ECO:0000313" key="3">
    <source>
        <dbReference type="Proteomes" id="UP000631114"/>
    </source>
</evidence>
<comment type="caution">
    <text evidence="2">The sequence shown here is derived from an EMBL/GenBank/DDBJ whole genome shotgun (WGS) entry which is preliminary data.</text>
</comment>
<dbReference type="AlphaFoldDB" id="A0A835HT62"/>
<protein>
    <recommendedName>
        <fullName evidence="1">RNase H type-1 domain-containing protein</fullName>
    </recommendedName>
</protein>
<dbReference type="SUPFAM" id="SSF53098">
    <property type="entry name" value="Ribonuclease H-like"/>
    <property type="match status" value="1"/>
</dbReference>
<dbReference type="InterPro" id="IPR044730">
    <property type="entry name" value="RNase_H-like_dom_plant"/>
</dbReference>
<evidence type="ECO:0000259" key="1">
    <source>
        <dbReference type="Pfam" id="PF13456"/>
    </source>
</evidence>
<organism evidence="2 3">
    <name type="scientific">Coptis chinensis</name>
    <dbReference type="NCBI Taxonomy" id="261450"/>
    <lineage>
        <taxon>Eukaryota</taxon>
        <taxon>Viridiplantae</taxon>
        <taxon>Streptophyta</taxon>
        <taxon>Embryophyta</taxon>
        <taxon>Tracheophyta</taxon>
        <taxon>Spermatophyta</taxon>
        <taxon>Magnoliopsida</taxon>
        <taxon>Ranunculales</taxon>
        <taxon>Ranunculaceae</taxon>
        <taxon>Coptidoideae</taxon>
        <taxon>Coptis</taxon>
    </lineage>
</organism>
<dbReference type="InterPro" id="IPR012337">
    <property type="entry name" value="RNaseH-like_sf"/>
</dbReference>
<dbReference type="Proteomes" id="UP000631114">
    <property type="component" value="Unassembled WGS sequence"/>
</dbReference>
<dbReference type="GO" id="GO:0004523">
    <property type="term" value="F:RNA-DNA hybrid ribonuclease activity"/>
    <property type="evidence" value="ECO:0007669"/>
    <property type="project" value="InterPro"/>
</dbReference>
<dbReference type="Gene3D" id="3.30.420.10">
    <property type="entry name" value="Ribonuclease H-like superfamily/Ribonuclease H"/>
    <property type="match status" value="1"/>
</dbReference>